<protein>
    <submittedName>
        <fullName evidence="1">Uncharacterized protein</fullName>
    </submittedName>
</protein>
<sequence>SHELALKRIGRYLLATRDRGMILDPNQELADLLTVDCYPDADFAGMYGHEKSSDPTSVKSRTGFVITFGGCPVTWQSRGFFFLAVPPT</sequence>
<name>K0RBT5_THAOC</name>
<dbReference type="OrthoDB" id="107701at2759"/>
<gene>
    <name evidence="1" type="ORF">THAOC_30306</name>
</gene>
<reference evidence="1 2" key="1">
    <citation type="journal article" date="2012" name="Genome Biol.">
        <title>Genome and low-iron response of an oceanic diatom adapted to chronic iron limitation.</title>
        <authorList>
            <person name="Lommer M."/>
            <person name="Specht M."/>
            <person name="Roy A.S."/>
            <person name="Kraemer L."/>
            <person name="Andreson R."/>
            <person name="Gutowska M.A."/>
            <person name="Wolf J."/>
            <person name="Bergner S.V."/>
            <person name="Schilhabel M.B."/>
            <person name="Klostermeier U.C."/>
            <person name="Beiko R.G."/>
            <person name="Rosenstiel P."/>
            <person name="Hippler M."/>
            <person name="Laroche J."/>
        </authorList>
    </citation>
    <scope>NUCLEOTIDE SEQUENCE [LARGE SCALE GENOMIC DNA]</scope>
    <source>
        <strain evidence="1 2">CCMP1005</strain>
    </source>
</reference>
<evidence type="ECO:0000313" key="2">
    <source>
        <dbReference type="Proteomes" id="UP000266841"/>
    </source>
</evidence>
<proteinExistence type="predicted"/>
<dbReference type="EMBL" id="AGNL01043236">
    <property type="protein sequence ID" value="EJK50655.1"/>
    <property type="molecule type" value="Genomic_DNA"/>
</dbReference>
<feature type="non-terminal residue" evidence="1">
    <location>
        <position position="1"/>
    </location>
</feature>
<accession>K0RBT5</accession>
<organism evidence="1 2">
    <name type="scientific">Thalassiosira oceanica</name>
    <name type="common">Marine diatom</name>
    <dbReference type="NCBI Taxonomy" id="159749"/>
    <lineage>
        <taxon>Eukaryota</taxon>
        <taxon>Sar</taxon>
        <taxon>Stramenopiles</taxon>
        <taxon>Ochrophyta</taxon>
        <taxon>Bacillariophyta</taxon>
        <taxon>Coscinodiscophyceae</taxon>
        <taxon>Thalassiosirophycidae</taxon>
        <taxon>Thalassiosirales</taxon>
        <taxon>Thalassiosiraceae</taxon>
        <taxon>Thalassiosira</taxon>
    </lineage>
</organism>
<comment type="caution">
    <text evidence="1">The sequence shown here is derived from an EMBL/GenBank/DDBJ whole genome shotgun (WGS) entry which is preliminary data.</text>
</comment>
<evidence type="ECO:0000313" key="1">
    <source>
        <dbReference type="EMBL" id="EJK50655.1"/>
    </source>
</evidence>
<dbReference type="Proteomes" id="UP000266841">
    <property type="component" value="Unassembled WGS sequence"/>
</dbReference>
<keyword evidence="2" id="KW-1185">Reference proteome</keyword>
<dbReference type="AlphaFoldDB" id="K0RBT5"/>